<reference evidence="1 2" key="1">
    <citation type="submission" date="2019-05" db="EMBL/GenBank/DDBJ databases">
        <authorList>
            <consortium name="Pathogen Informatics"/>
        </authorList>
    </citation>
    <scope>NUCLEOTIDE SEQUENCE [LARGE SCALE GENOMIC DNA]</scope>
    <source>
        <strain evidence="1 2">NCTC11429</strain>
    </source>
</reference>
<dbReference type="KEGG" id="stha:NCTC11429_02727"/>
<dbReference type="STRING" id="1123265.GCA_000686625_02101"/>
<accession>A0A4V6KSY3</accession>
<evidence type="ECO:0000313" key="2">
    <source>
        <dbReference type="Proteomes" id="UP000308196"/>
    </source>
</evidence>
<dbReference type="EMBL" id="LR590484">
    <property type="protein sequence ID" value="VTR42638.1"/>
    <property type="molecule type" value="Genomic_DNA"/>
</dbReference>
<proteinExistence type="predicted"/>
<protein>
    <submittedName>
        <fullName evidence="1">Uncharacterized protein</fullName>
    </submittedName>
</protein>
<dbReference type="Proteomes" id="UP000308196">
    <property type="component" value="Chromosome"/>
</dbReference>
<dbReference type="AlphaFoldDB" id="A0A4V6KSY3"/>
<organism evidence="1 2">
    <name type="scientific">Sphingobacterium thalpophilum</name>
    <dbReference type="NCBI Taxonomy" id="259"/>
    <lineage>
        <taxon>Bacteria</taxon>
        <taxon>Pseudomonadati</taxon>
        <taxon>Bacteroidota</taxon>
        <taxon>Sphingobacteriia</taxon>
        <taxon>Sphingobacteriales</taxon>
        <taxon>Sphingobacteriaceae</taxon>
        <taxon>Sphingobacterium</taxon>
    </lineage>
</organism>
<sequence length="43" mass="4931">MKHQLYLSNGQSHEYAAPLNLTKKSGHVRKSDTMLLSSILYLR</sequence>
<evidence type="ECO:0000313" key="1">
    <source>
        <dbReference type="EMBL" id="VTR42638.1"/>
    </source>
</evidence>
<gene>
    <name evidence="1" type="ORF">NCTC11429_02727</name>
</gene>
<name>A0A4V6KSY3_9SPHI</name>